<sequence>MEEFRIATQSVTGLRNYELELLQKITPADRARTVRTSKNIPHQTRSKGSAGGSKHLCRVRGECNRRKYYKKMVMSFQHKTPRTKNRLKNEFLSLKVKQSKSMLNFLAQRKVTVLTHSPYSPDLAPAEFFLFLRLKLVLKGLLFADVADITQRVTTVLRVIPQEAFANSFQKLYNRSQCADGRCRGGNSTVLAEPTAGCVAAAVSKLPRKLPRLQFDPRVQIHEESSPCCRKRRSTSS</sequence>
<evidence type="ECO:0000313" key="2">
    <source>
        <dbReference type="EMBL" id="KAJ4430187.1"/>
    </source>
</evidence>
<feature type="region of interest" description="Disordered" evidence="1">
    <location>
        <begin position="32"/>
        <end position="54"/>
    </location>
</feature>
<dbReference type="PANTHER" id="PTHR46060:SF3">
    <property type="entry name" value="PROTEIN GVQW3"/>
    <property type="match status" value="1"/>
</dbReference>
<keyword evidence="3" id="KW-1185">Reference proteome</keyword>
<accession>A0ABQ8S8C3</accession>
<name>A0ABQ8S8C3_PERAM</name>
<dbReference type="InterPro" id="IPR036397">
    <property type="entry name" value="RNaseH_sf"/>
</dbReference>
<protein>
    <submittedName>
        <fullName evidence="2">Uncharacterized protein</fullName>
    </submittedName>
</protein>
<dbReference type="Gene3D" id="3.30.420.10">
    <property type="entry name" value="Ribonuclease H-like superfamily/Ribonuclease H"/>
    <property type="match status" value="1"/>
</dbReference>
<proteinExistence type="predicted"/>
<dbReference type="PANTHER" id="PTHR46060">
    <property type="entry name" value="MARINER MOS1 TRANSPOSASE-LIKE PROTEIN"/>
    <property type="match status" value="1"/>
</dbReference>
<gene>
    <name evidence="2" type="ORF">ANN_22397</name>
</gene>
<feature type="compositionally biased region" description="Polar residues" evidence="1">
    <location>
        <begin position="34"/>
        <end position="47"/>
    </location>
</feature>
<evidence type="ECO:0000256" key="1">
    <source>
        <dbReference type="SAM" id="MobiDB-lite"/>
    </source>
</evidence>
<evidence type="ECO:0000313" key="3">
    <source>
        <dbReference type="Proteomes" id="UP001148838"/>
    </source>
</evidence>
<comment type="caution">
    <text evidence="2">The sequence shown here is derived from an EMBL/GenBank/DDBJ whole genome shotgun (WGS) entry which is preliminary data.</text>
</comment>
<organism evidence="2 3">
    <name type="scientific">Periplaneta americana</name>
    <name type="common">American cockroach</name>
    <name type="synonym">Blatta americana</name>
    <dbReference type="NCBI Taxonomy" id="6978"/>
    <lineage>
        <taxon>Eukaryota</taxon>
        <taxon>Metazoa</taxon>
        <taxon>Ecdysozoa</taxon>
        <taxon>Arthropoda</taxon>
        <taxon>Hexapoda</taxon>
        <taxon>Insecta</taxon>
        <taxon>Pterygota</taxon>
        <taxon>Neoptera</taxon>
        <taxon>Polyneoptera</taxon>
        <taxon>Dictyoptera</taxon>
        <taxon>Blattodea</taxon>
        <taxon>Blattoidea</taxon>
        <taxon>Blattidae</taxon>
        <taxon>Blattinae</taxon>
        <taxon>Periplaneta</taxon>
    </lineage>
</organism>
<dbReference type="Proteomes" id="UP001148838">
    <property type="component" value="Unassembled WGS sequence"/>
</dbReference>
<dbReference type="EMBL" id="JAJSOF020000033">
    <property type="protein sequence ID" value="KAJ4430187.1"/>
    <property type="molecule type" value="Genomic_DNA"/>
</dbReference>
<dbReference type="InterPro" id="IPR052709">
    <property type="entry name" value="Transposase-MT_Hybrid"/>
</dbReference>
<reference evidence="2 3" key="1">
    <citation type="journal article" date="2022" name="Allergy">
        <title>Genome assembly and annotation of Periplaneta americana reveal a comprehensive cockroach allergen profile.</title>
        <authorList>
            <person name="Wang L."/>
            <person name="Xiong Q."/>
            <person name="Saelim N."/>
            <person name="Wang L."/>
            <person name="Nong W."/>
            <person name="Wan A.T."/>
            <person name="Shi M."/>
            <person name="Liu X."/>
            <person name="Cao Q."/>
            <person name="Hui J.H.L."/>
            <person name="Sookrung N."/>
            <person name="Leung T.F."/>
            <person name="Tungtrongchitr A."/>
            <person name="Tsui S.K.W."/>
        </authorList>
    </citation>
    <scope>NUCLEOTIDE SEQUENCE [LARGE SCALE GENOMIC DNA]</scope>
    <source>
        <strain evidence="2">PWHHKU_190912</strain>
    </source>
</reference>